<evidence type="ECO:0000256" key="2">
    <source>
        <dbReference type="ARBA" id="ARBA00022723"/>
    </source>
</evidence>
<dbReference type="EMBL" id="CAOQHR010000004">
    <property type="protein sequence ID" value="CAI6333204.1"/>
    <property type="molecule type" value="Genomic_DNA"/>
</dbReference>
<dbReference type="GO" id="GO:0006351">
    <property type="term" value="P:DNA-templated transcription"/>
    <property type="evidence" value="ECO:0007669"/>
    <property type="project" value="InterPro"/>
</dbReference>
<keyword evidence="7" id="KW-0539">Nucleus</keyword>
<dbReference type="PANTHER" id="PTHR47540:SF1">
    <property type="entry name" value="ACTIVATOR OF STRESS GENES 1-RELATED"/>
    <property type="match status" value="1"/>
</dbReference>
<evidence type="ECO:0000256" key="6">
    <source>
        <dbReference type="ARBA" id="ARBA00023163"/>
    </source>
</evidence>
<evidence type="ECO:0000256" key="1">
    <source>
        <dbReference type="ARBA" id="ARBA00004123"/>
    </source>
</evidence>
<dbReference type="CDD" id="cd12148">
    <property type="entry name" value="fungal_TF_MHR"/>
    <property type="match status" value="1"/>
</dbReference>
<name>A0A9W4UCJ7_9PLEO</name>
<keyword evidence="6" id="KW-0804">Transcription</keyword>
<dbReference type="AlphaFoldDB" id="A0A9W4UCJ7"/>
<evidence type="ECO:0000256" key="8">
    <source>
        <dbReference type="SAM" id="MobiDB-lite"/>
    </source>
</evidence>
<evidence type="ECO:0000256" key="5">
    <source>
        <dbReference type="ARBA" id="ARBA00023125"/>
    </source>
</evidence>
<keyword evidence="5" id="KW-0238">DNA-binding</keyword>
<dbReference type="GO" id="GO:0005634">
    <property type="term" value="C:nucleus"/>
    <property type="evidence" value="ECO:0007669"/>
    <property type="project" value="UniProtKB-SubCell"/>
</dbReference>
<dbReference type="Proteomes" id="UP001152607">
    <property type="component" value="Unassembled WGS sequence"/>
</dbReference>
<dbReference type="GO" id="GO:0043565">
    <property type="term" value="F:sequence-specific DNA binding"/>
    <property type="evidence" value="ECO:0007669"/>
    <property type="project" value="TreeGrafter"/>
</dbReference>
<dbReference type="Gene3D" id="4.10.240.10">
    <property type="entry name" value="Zn(2)-C6 fungal-type DNA-binding domain"/>
    <property type="match status" value="1"/>
</dbReference>
<feature type="region of interest" description="Disordered" evidence="8">
    <location>
        <begin position="689"/>
        <end position="741"/>
    </location>
</feature>
<proteinExistence type="predicted"/>
<feature type="region of interest" description="Disordered" evidence="8">
    <location>
        <begin position="754"/>
        <end position="812"/>
    </location>
</feature>
<dbReference type="SUPFAM" id="SSF57701">
    <property type="entry name" value="Zn2/Cys6 DNA-binding domain"/>
    <property type="match status" value="1"/>
</dbReference>
<dbReference type="InterPro" id="IPR007219">
    <property type="entry name" value="XnlR_reg_dom"/>
</dbReference>
<accession>A0A9W4UCJ7</accession>
<keyword evidence="9" id="KW-0472">Membrane</keyword>
<feature type="region of interest" description="Disordered" evidence="8">
    <location>
        <begin position="958"/>
        <end position="992"/>
    </location>
</feature>
<dbReference type="InterPro" id="IPR036864">
    <property type="entry name" value="Zn2-C6_fun-type_DNA-bd_sf"/>
</dbReference>
<sequence length="992" mass="110041">MDASTSPDVDVPQTDPAQIDSLDLKDSQDVDDQTSPINDDADDQPQRSATGPMQKRRRVTRACDECRRKKIKCDGKQPCTHCTVYSYECTYDQPSNRRRTAAPQYIEALETQLKRAKGILSLIIPTLDLNDGSIDAHLQSGILPQLPPGVSRQPQLPRVAQRRDDGAKAEVADSHLESMVHATGQLDLDEDGNWDYHGHSSGLSFIRRIQQDFSHIIGDKASKSPLFVNNRLHPQILDSPSSNHLSPADSSNVNPPGTDLPLKKEAKRLCDKALIDAGAMLRVVHLPSFYKSLDRIYETSPENYNNAENSFLPLLYAVLALGTLFSKNDLDTDQSHYEATIEEGYKYFRASRQLLDIADCRDLISLQAIVFMIQFLQSSAKLSTCYSYIGVALRSALRMGLHRSFNINFTPIEAETRKRLFWVIWRMDTYVGAMLGLPLFLDDEDVDQDYPTEVDDEYITETEILTMPKGSISVMAASNAHAKIIQVLAKVCKYVYPTKGTQSGGKYSVTYSVSYSKIREIEQDMQNWLEELPMALKPGGEAPPIIIRVQQLLRMAFAHAQLLLYRPFLHYVSQSNRDKPSVDQRAFACASACVSVSRNIIHIMAEMKRKDLLIGAYWFSMYTTFFAIMTLLYFVLEHPDSPTSYELFKDAAEGKQLLDEFAKRSLAADRCSATLKAIFDKLPDSVTQASDSVESKKRRQESLPQSMQSRPHLLKQDSDFVATSPRRAQTFPESTAGTKRTALPLSQAHLANLGVDPAYNSPSQSSPDLFETTPSLTPTSVTPSSMSSYGMAAGPSHPSRPGPSFPMTPLSHNYPEHSGLSVPLSDINTMMFPTADPMQYPNQAMTTFEDTHPQPFVYKHGSPNITQLPFHQVSGVEIKPNPATYGGLGNVQMGPRRPDNEVQLLGPMPMYLMQGAQQRGFNPPPGLQSAHIPNQESGNMSFDELFSGEEWAQTFMDQGLGLSGNPAAGSAGASYPRNSQYGSGGPGMGNWQ</sequence>
<dbReference type="InterPro" id="IPR051711">
    <property type="entry name" value="Stress_Response_Reg"/>
</dbReference>
<dbReference type="GO" id="GO:0008270">
    <property type="term" value="F:zinc ion binding"/>
    <property type="evidence" value="ECO:0007669"/>
    <property type="project" value="InterPro"/>
</dbReference>
<protein>
    <recommendedName>
        <fullName evidence="10">Zn(2)-C6 fungal-type domain-containing protein</fullName>
    </recommendedName>
</protein>
<feature type="transmembrane region" description="Helical" evidence="9">
    <location>
        <begin position="612"/>
        <end position="636"/>
    </location>
</feature>
<feature type="compositionally biased region" description="Low complexity" evidence="8">
    <location>
        <begin position="772"/>
        <end position="788"/>
    </location>
</feature>
<feature type="region of interest" description="Disordered" evidence="8">
    <location>
        <begin position="238"/>
        <end position="260"/>
    </location>
</feature>
<dbReference type="PANTHER" id="PTHR47540">
    <property type="entry name" value="THIAMINE REPRESSIBLE GENES REGULATORY PROTEIN THI5"/>
    <property type="match status" value="1"/>
</dbReference>
<evidence type="ECO:0000313" key="12">
    <source>
        <dbReference type="Proteomes" id="UP001152607"/>
    </source>
</evidence>
<keyword evidence="3" id="KW-0862">Zinc</keyword>
<evidence type="ECO:0000313" key="11">
    <source>
        <dbReference type="EMBL" id="CAI6333204.1"/>
    </source>
</evidence>
<comment type="caution">
    <text evidence="11">The sequence shown here is derived from an EMBL/GenBank/DDBJ whole genome shotgun (WGS) entry which is preliminary data.</text>
</comment>
<evidence type="ECO:0000256" key="9">
    <source>
        <dbReference type="SAM" id="Phobius"/>
    </source>
</evidence>
<gene>
    <name evidence="11" type="ORF">PDIGIT_LOCUS6241</name>
</gene>
<feature type="compositionally biased region" description="Low complexity" evidence="8">
    <location>
        <begin position="959"/>
        <end position="974"/>
    </location>
</feature>
<feature type="compositionally biased region" description="Polar residues" evidence="8">
    <location>
        <begin position="238"/>
        <end position="255"/>
    </location>
</feature>
<keyword evidence="9" id="KW-0812">Transmembrane</keyword>
<dbReference type="Pfam" id="PF00172">
    <property type="entry name" value="Zn_clus"/>
    <property type="match status" value="1"/>
</dbReference>
<comment type="subcellular location">
    <subcellularLocation>
        <location evidence="1">Nucleus</location>
    </subcellularLocation>
</comment>
<dbReference type="GO" id="GO:0000981">
    <property type="term" value="F:DNA-binding transcription factor activity, RNA polymerase II-specific"/>
    <property type="evidence" value="ECO:0007669"/>
    <property type="project" value="InterPro"/>
</dbReference>
<keyword evidence="4" id="KW-0805">Transcription regulation</keyword>
<dbReference type="OrthoDB" id="422427at2759"/>
<dbReference type="InterPro" id="IPR001138">
    <property type="entry name" value="Zn2Cys6_DnaBD"/>
</dbReference>
<keyword evidence="9" id="KW-1133">Transmembrane helix</keyword>
<dbReference type="SMART" id="SM00066">
    <property type="entry name" value="GAL4"/>
    <property type="match status" value="1"/>
</dbReference>
<evidence type="ECO:0000256" key="4">
    <source>
        <dbReference type="ARBA" id="ARBA00023015"/>
    </source>
</evidence>
<reference evidence="11" key="1">
    <citation type="submission" date="2023-01" db="EMBL/GenBank/DDBJ databases">
        <authorList>
            <person name="Van Ghelder C."/>
            <person name="Rancurel C."/>
        </authorList>
    </citation>
    <scope>NUCLEOTIDE SEQUENCE</scope>
    <source>
        <strain evidence="11">CNCM I-4278</strain>
    </source>
</reference>
<evidence type="ECO:0000256" key="3">
    <source>
        <dbReference type="ARBA" id="ARBA00022833"/>
    </source>
</evidence>
<dbReference type="CDD" id="cd00067">
    <property type="entry name" value="GAL4"/>
    <property type="match status" value="1"/>
</dbReference>
<dbReference type="SMART" id="SM00906">
    <property type="entry name" value="Fungal_trans"/>
    <property type="match status" value="1"/>
</dbReference>
<dbReference type="PROSITE" id="PS50048">
    <property type="entry name" value="ZN2_CY6_FUNGAL_2"/>
    <property type="match status" value="1"/>
</dbReference>
<dbReference type="PROSITE" id="PS00463">
    <property type="entry name" value="ZN2_CY6_FUNGAL_1"/>
    <property type="match status" value="1"/>
</dbReference>
<keyword evidence="2" id="KW-0479">Metal-binding</keyword>
<evidence type="ECO:0000259" key="10">
    <source>
        <dbReference type="PROSITE" id="PS50048"/>
    </source>
</evidence>
<feature type="compositionally biased region" description="Gly residues" evidence="8">
    <location>
        <begin position="982"/>
        <end position="992"/>
    </location>
</feature>
<organism evidence="11 12">
    <name type="scientific">Periconia digitata</name>
    <dbReference type="NCBI Taxonomy" id="1303443"/>
    <lineage>
        <taxon>Eukaryota</taxon>
        <taxon>Fungi</taxon>
        <taxon>Dikarya</taxon>
        <taxon>Ascomycota</taxon>
        <taxon>Pezizomycotina</taxon>
        <taxon>Dothideomycetes</taxon>
        <taxon>Pleosporomycetidae</taxon>
        <taxon>Pleosporales</taxon>
        <taxon>Massarineae</taxon>
        <taxon>Periconiaceae</taxon>
        <taxon>Periconia</taxon>
    </lineage>
</organism>
<evidence type="ECO:0000256" key="7">
    <source>
        <dbReference type="ARBA" id="ARBA00023242"/>
    </source>
</evidence>
<dbReference type="GO" id="GO:0045944">
    <property type="term" value="P:positive regulation of transcription by RNA polymerase II"/>
    <property type="evidence" value="ECO:0007669"/>
    <property type="project" value="TreeGrafter"/>
</dbReference>
<feature type="domain" description="Zn(2)-C6 fungal-type" evidence="10">
    <location>
        <begin position="62"/>
        <end position="91"/>
    </location>
</feature>
<feature type="region of interest" description="Disordered" evidence="8">
    <location>
        <begin position="1"/>
        <end position="56"/>
    </location>
</feature>
<keyword evidence="12" id="KW-1185">Reference proteome</keyword>
<dbReference type="Pfam" id="PF04082">
    <property type="entry name" value="Fungal_trans"/>
    <property type="match status" value="1"/>
</dbReference>